<dbReference type="EMBL" id="JAEHFW010000002">
    <property type="protein sequence ID" value="MBK0379780.1"/>
    <property type="molecule type" value="Genomic_DNA"/>
</dbReference>
<sequence length="167" mass="18952">MQKTPVFVLLAVGLMLSLSCRFNPDMQTLGTDYLQGEWQQDSISMEKQLVNYSLYHFKFSCDSFFVSVQSFSKTNPGADTCYKSGHWAEYAKGDYYQKSDTLHLKGLFCNADMSYKEPGGCFRSGVYEEEFVIGKKTDSLIQFNPTSSVIPLELRLIKKSTCIPKPL</sequence>
<feature type="signal peptide" evidence="1">
    <location>
        <begin position="1"/>
        <end position="22"/>
    </location>
</feature>
<dbReference type="Proteomes" id="UP000613193">
    <property type="component" value="Unassembled WGS sequence"/>
</dbReference>
<gene>
    <name evidence="2" type="ORF">I5M19_10705</name>
</gene>
<reference evidence="2" key="1">
    <citation type="submission" date="2020-12" db="EMBL/GenBank/DDBJ databases">
        <title>Bacterial novel species Mucilaginibacter sp. SD-g isolated from soil.</title>
        <authorList>
            <person name="Jung H.-Y."/>
        </authorList>
    </citation>
    <scope>NUCLEOTIDE SEQUENCE</scope>
    <source>
        <strain evidence="2">SD-g</strain>
    </source>
</reference>
<dbReference type="PROSITE" id="PS51257">
    <property type="entry name" value="PROKAR_LIPOPROTEIN"/>
    <property type="match status" value="1"/>
</dbReference>
<keyword evidence="1" id="KW-0732">Signal</keyword>
<proteinExistence type="predicted"/>
<name>A0A934UN77_9SPHI</name>
<keyword evidence="3" id="KW-1185">Reference proteome</keyword>
<organism evidence="2 3">
    <name type="scientific">Mucilaginibacter segetis</name>
    <dbReference type="NCBI Taxonomy" id="2793071"/>
    <lineage>
        <taxon>Bacteria</taxon>
        <taxon>Pseudomonadati</taxon>
        <taxon>Bacteroidota</taxon>
        <taxon>Sphingobacteriia</taxon>
        <taxon>Sphingobacteriales</taxon>
        <taxon>Sphingobacteriaceae</taxon>
        <taxon>Mucilaginibacter</taxon>
    </lineage>
</organism>
<comment type="caution">
    <text evidence="2">The sequence shown here is derived from an EMBL/GenBank/DDBJ whole genome shotgun (WGS) entry which is preliminary data.</text>
</comment>
<accession>A0A934UN77</accession>
<protein>
    <submittedName>
        <fullName evidence="2">Fumarate hydratase</fullName>
    </submittedName>
</protein>
<evidence type="ECO:0000313" key="3">
    <source>
        <dbReference type="Proteomes" id="UP000613193"/>
    </source>
</evidence>
<dbReference type="RefSeq" id="WP_200066325.1">
    <property type="nucleotide sequence ID" value="NZ_JAEHFW010000002.1"/>
</dbReference>
<evidence type="ECO:0000313" key="2">
    <source>
        <dbReference type="EMBL" id="MBK0379780.1"/>
    </source>
</evidence>
<dbReference type="AlphaFoldDB" id="A0A934UN77"/>
<evidence type="ECO:0000256" key="1">
    <source>
        <dbReference type="SAM" id="SignalP"/>
    </source>
</evidence>
<feature type="chain" id="PRO_5037719315" evidence="1">
    <location>
        <begin position="23"/>
        <end position="167"/>
    </location>
</feature>